<dbReference type="AlphaFoldDB" id="A0A4Y2RWE4"/>
<keyword evidence="2" id="KW-1133">Transmembrane helix</keyword>
<proteinExistence type="predicted"/>
<evidence type="ECO:0000313" key="4">
    <source>
        <dbReference type="Proteomes" id="UP000499080"/>
    </source>
</evidence>
<reference evidence="3 4" key="1">
    <citation type="journal article" date="2019" name="Sci. Rep.">
        <title>Orb-weaving spider Araneus ventricosus genome elucidates the spidroin gene catalogue.</title>
        <authorList>
            <person name="Kono N."/>
            <person name="Nakamura H."/>
            <person name="Ohtoshi R."/>
            <person name="Moran D.A.P."/>
            <person name="Shinohara A."/>
            <person name="Yoshida Y."/>
            <person name="Fujiwara M."/>
            <person name="Mori M."/>
            <person name="Tomita M."/>
            <person name="Arakawa K."/>
        </authorList>
    </citation>
    <scope>NUCLEOTIDE SEQUENCE [LARGE SCALE GENOMIC DNA]</scope>
</reference>
<protein>
    <submittedName>
        <fullName evidence="3">Uncharacterized protein</fullName>
    </submittedName>
</protein>
<evidence type="ECO:0000256" key="1">
    <source>
        <dbReference type="SAM" id="MobiDB-lite"/>
    </source>
</evidence>
<dbReference type="EMBL" id="BGPR01018740">
    <property type="protein sequence ID" value="GBN80013.1"/>
    <property type="molecule type" value="Genomic_DNA"/>
</dbReference>
<gene>
    <name evidence="3" type="ORF">AVEN_219876_1</name>
</gene>
<name>A0A4Y2RWE4_ARAVE</name>
<feature type="compositionally biased region" description="Polar residues" evidence="1">
    <location>
        <begin position="7"/>
        <end position="16"/>
    </location>
</feature>
<dbReference type="OrthoDB" id="446368at2759"/>
<organism evidence="3 4">
    <name type="scientific">Araneus ventricosus</name>
    <name type="common">Orbweaver spider</name>
    <name type="synonym">Epeira ventricosa</name>
    <dbReference type="NCBI Taxonomy" id="182803"/>
    <lineage>
        <taxon>Eukaryota</taxon>
        <taxon>Metazoa</taxon>
        <taxon>Ecdysozoa</taxon>
        <taxon>Arthropoda</taxon>
        <taxon>Chelicerata</taxon>
        <taxon>Arachnida</taxon>
        <taxon>Araneae</taxon>
        <taxon>Araneomorphae</taxon>
        <taxon>Entelegynae</taxon>
        <taxon>Araneoidea</taxon>
        <taxon>Araneidae</taxon>
        <taxon>Araneus</taxon>
    </lineage>
</organism>
<feature type="transmembrane region" description="Helical" evidence="2">
    <location>
        <begin position="36"/>
        <end position="58"/>
    </location>
</feature>
<feature type="region of interest" description="Disordered" evidence="1">
    <location>
        <begin position="1"/>
        <end position="26"/>
    </location>
</feature>
<evidence type="ECO:0000313" key="3">
    <source>
        <dbReference type="EMBL" id="GBN80013.1"/>
    </source>
</evidence>
<accession>A0A4Y2RWE4</accession>
<keyword evidence="2" id="KW-0812">Transmembrane</keyword>
<dbReference type="Proteomes" id="UP000499080">
    <property type="component" value="Unassembled WGS sequence"/>
</dbReference>
<sequence length="95" mass="10481">MDRCLSVSDSPETNMASPEKPEPKPKTVMTAKKIKILVAVAYGNLFLGSCYSLMAPIYPAETQLPVNLKRCHVRGVNMTPNSRTCFSNPFLLSHP</sequence>
<keyword evidence="2" id="KW-0472">Membrane</keyword>
<keyword evidence="4" id="KW-1185">Reference proteome</keyword>
<evidence type="ECO:0000256" key="2">
    <source>
        <dbReference type="SAM" id="Phobius"/>
    </source>
</evidence>
<comment type="caution">
    <text evidence="3">The sequence shown here is derived from an EMBL/GenBank/DDBJ whole genome shotgun (WGS) entry which is preliminary data.</text>
</comment>